<protein>
    <recommendedName>
        <fullName evidence="3">Lipoprotein</fullName>
    </recommendedName>
</protein>
<dbReference type="Proteomes" id="UP000182248">
    <property type="component" value="Unassembled WGS sequence"/>
</dbReference>
<proteinExistence type="predicted"/>
<reference evidence="1 2" key="1">
    <citation type="submission" date="2016-11" db="EMBL/GenBank/DDBJ databases">
        <authorList>
            <person name="Jaros S."/>
            <person name="Januszkiewicz K."/>
            <person name="Wedrychowicz H."/>
        </authorList>
    </citation>
    <scope>NUCLEOTIDE SEQUENCE [LARGE SCALE GENOMIC DNA]</scope>
    <source>
        <strain evidence="1 2">CGMCC 1.12145</strain>
    </source>
</reference>
<name>A0A1K1LKB4_9FLAO</name>
<dbReference type="PROSITE" id="PS51257">
    <property type="entry name" value="PROKAR_LIPOPROTEIN"/>
    <property type="match status" value="1"/>
</dbReference>
<dbReference type="EMBL" id="FPJE01000001">
    <property type="protein sequence ID" value="SFW11311.1"/>
    <property type="molecule type" value="Genomic_DNA"/>
</dbReference>
<evidence type="ECO:0000313" key="2">
    <source>
        <dbReference type="Proteomes" id="UP000182248"/>
    </source>
</evidence>
<organism evidence="1 2">
    <name type="scientific">Sinomicrobium oceani</name>
    <dbReference type="NCBI Taxonomy" id="1150368"/>
    <lineage>
        <taxon>Bacteria</taxon>
        <taxon>Pseudomonadati</taxon>
        <taxon>Bacteroidota</taxon>
        <taxon>Flavobacteriia</taxon>
        <taxon>Flavobacteriales</taxon>
        <taxon>Flavobacteriaceae</taxon>
        <taxon>Sinomicrobium</taxon>
    </lineage>
</organism>
<keyword evidence="2" id="KW-1185">Reference proteome</keyword>
<accession>A0A1K1LKB4</accession>
<evidence type="ECO:0008006" key="3">
    <source>
        <dbReference type="Google" id="ProtNLM"/>
    </source>
</evidence>
<evidence type="ECO:0000313" key="1">
    <source>
        <dbReference type="EMBL" id="SFW11311.1"/>
    </source>
</evidence>
<sequence>MRTFYYLLFLITLSSCNMFEEHHEAKQLLRDYLAETLNDPDSFDEIDWVVMDVYDFKTNKDGFIEKDWEKIVDKENNERFNKLVSLDFRANNSFGAKVKERKYALYLYDNDGSSIFVDDYIYSNKLGINKGENNSTSVEHMFLWNYYFTINNGTKTPDDFYNRYPKLNRSFY</sequence>
<dbReference type="STRING" id="1150368.SAMN02927921_00004"/>
<gene>
    <name evidence="1" type="ORF">SAMN02927921_00004</name>
</gene>
<dbReference type="AlphaFoldDB" id="A0A1K1LKB4"/>